<name>A0A936ZR98_9FLAO</name>
<sequence length="114" mass="13597">MIFQETYKVKGEDVDDFMVMQDHAYRTYIQSTLAAFLLQKGYSKEERNTFNMALQSCEEELKYRKNLMFTQHFFINLEPLDEISNKQKIKLKSRFFNANNELCVTATHTILFEC</sequence>
<keyword evidence="2" id="KW-1185">Reference proteome</keyword>
<dbReference type="SUPFAM" id="SSF54637">
    <property type="entry name" value="Thioesterase/thiol ester dehydrase-isomerase"/>
    <property type="match status" value="1"/>
</dbReference>
<gene>
    <name evidence="1" type="ORF">JJQ60_04935</name>
</gene>
<reference evidence="1" key="1">
    <citation type="submission" date="2021-01" db="EMBL/GenBank/DDBJ databases">
        <authorList>
            <person name="Zhong Y.L."/>
        </authorList>
    </citation>
    <scope>NUCLEOTIDE SEQUENCE</scope>
    <source>
        <strain evidence="1">KCTC 23302</strain>
    </source>
</reference>
<dbReference type="RefSeq" id="WP_201917306.1">
    <property type="nucleotide sequence ID" value="NZ_BAABAX010000023.1"/>
</dbReference>
<organism evidence="1 2">
    <name type="scientific">Aquimarina mytili</name>
    <dbReference type="NCBI Taxonomy" id="874423"/>
    <lineage>
        <taxon>Bacteria</taxon>
        <taxon>Pseudomonadati</taxon>
        <taxon>Bacteroidota</taxon>
        <taxon>Flavobacteriia</taxon>
        <taxon>Flavobacteriales</taxon>
        <taxon>Flavobacteriaceae</taxon>
        <taxon>Aquimarina</taxon>
    </lineage>
</organism>
<proteinExistence type="predicted"/>
<dbReference type="AlphaFoldDB" id="A0A936ZR98"/>
<evidence type="ECO:0000313" key="1">
    <source>
        <dbReference type="EMBL" id="MBL0682852.1"/>
    </source>
</evidence>
<protein>
    <submittedName>
        <fullName evidence="1">Uncharacterized protein</fullName>
    </submittedName>
</protein>
<accession>A0A936ZR98</accession>
<evidence type="ECO:0000313" key="2">
    <source>
        <dbReference type="Proteomes" id="UP000651057"/>
    </source>
</evidence>
<dbReference type="Gene3D" id="3.10.129.10">
    <property type="entry name" value="Hotdog Thioesterase"/>
    <property type="match status" value="1"/>
</dbReference>
<comment type="caution">
    <text evidence="1">The sequence shown here is derived from an EMBL/GenBank/DDBJ whole genome shotgun (WGS) entry which is preliminary data.</text>
</comment>
<dbReference type="InterPro" id="IPR029069">
    <property type="entry name" value="HotDog_dom_sf"/>
</dbReference>
<dbReference type="EMBL" id="JAERQJ010000002">
    <property type="protein sequence ID" value="MBL0682852.1"/>
    <property type="molecule type" value="Genomic_DNA"/>
</dbReference>
<dbReference type="Proteomes" id="UP000651057">
    <property type="component" value="Unassembled WGS sequence"/>
</dbReference>